<reference evidence="3" key="1">
    <citation type="journal article" date="2019" name="Int. J. Syst. Evol. Microbiol.">
        <title>The Global Catalogue of Microorganisms (GCM) 10K type strain sequencing project: providing services to taxonomists for standard genome sequencing and annotation.</title>
        <authorList>
            <consortium name="The Broad Institute Genomics Platform"/>
            <consortium name="The Broad Institute Genome Sequencing Center for Infectious Disease"/>
            <person name="Wu L."/>
            <person name="Ma J."/>
        </authorList>
    </citation>
    <scope>NUCLEOTIDE SEQUENCE [LARGE SCALE GENOMIC DNA]</scope>
    <source>
        <strain evidence="3">JCM 16002</strain>
    </source>
</reference>
<protein>
    <submittedName>
        <fullName evidence="2">Class I SAM-dependent methyltransferase</fullName>
    </submittedName>
</protein>
<proteinExistence type="predicted"/>
<dbReference type="Gene3D" id="3.40.50.150">
    <property type="entry name" value="Vaccinia Virus protein VP39"/>
    <property type="match status" value="1"/>
</dbReference>
<dbReference type="GO" id="GO:0032259">
    <property type="term" value="P:methylation"/>
    <property type="evidence" value="ECO:0007669"/>
    <property type="project" value="UniProtKB-KW"/>
</dbReference>
<dbReference type="Pfam" id="PF13489">
    <property type="entry name" value="Methyltransf_23"/>
    <property type="match status" value="1"/>
</dbReference>
<keyword evidence="2" id="KW-0489">Methyltransferase</keyword>
<dbReference type="InterPro" id="IPR029063">
    <property type="entry name" value="SAM-dependent_MTases_sf"/>
</dbReference>
<evidence type="ECO:0000313" key="2">
    <source>
        <dbReference type="EMBL" id="GAA1713299.1"/>
    </source>
</evidence>
<comment type="caution">
    <text evidence="2">The sequence shown here is derived from an EMBL/GenBank/DDBJ whole genome shotgun (WGS) entry which is preliminary data.</text>
</comment>
<keyword evidence="3" id="KW-1185">Reference proteome</keyword>
<accession>A0ABP4UZG3</accession>
<keyword evidence="2" id="KW-0808">Transferase</keyword>
<sequence length="224" mass="24749">MEEHVESDNRPGTPWPRMNGQSHAPGNADTVHYAYSARAHEYIDLLGDIDTTAPEDRKLVTRWARDCTGRVVDIGCGPGHWTAYLSDAGVTAEGIDPVPEFVDHAQRTYPQVQFRQGTFDDLCDVPGPLGGIFSWYSLIHLDPGDVPEALATMRASLAPGGRLLLAFFDGEKVEEFPHAVAPAFSWPLTSMIDAVRRAGFAVTHRERRHDPGHRPHAALLAYRD</sequence>
<gene>
    <name evidence="2" type="ORF">GCM10009831_23730</name>
</gene>
<dbReference type="EMBL" id="BAAAQG010000010">
    <property type="protein sequence ID" value="GAA1713299.1"/>
    <property type="molecule type" value="Genomic_DNA"/>
</dbReference>
<dbReference type="CDD" id="cd02440">
    <property type="entry name" value="AdoMet_MTases"/>
    <property type="match status" value="1"/>
</dbReference>
<name>A0ABP4UZG3_9ACTN</name>
<dbReference type="GO" id="GO:0008168">
    <property type="term" value="F:methyltransferase activity"/>
    <property type="evidence" value="ECO:0007669"/>
    <property type="project" value="UniProtKB-KW"/>
</dbReference>
<dbReference type="PANTHER" id="PTHR43861">
    <property type="entry name" value="TRANS-ACONITATE 2-METHYLTRANSFERASE-RELATED"/>
    <property type="match status" value="1"/>
</dbReference>
<organism evidence="2 3">
    <name type="scientific">Dietzia cercidiphylli</name>
    <dbReference type="NCBI Taxonomy" id="498199"/>
    <lineage>
        <taxon>Bacteria</taxon>
        <taxon>Bacillati</taxon>
        <taxon>Actinomycetota</taxon>
        <taxon>Actinomycetes</taxon>
        <taxon>Mycobacteriales</taxon>
        <taxon>Dietziaceae</taxon>
        <taxon>Dietzia</taxon>
    </lineage>
</organism>
<evidence type="ECO:0000313" key="3">
    <source>
        <dbReference type="Proteomes" id="UP001500383"/>
    </source>
</evidence>
<evidence type="ECO:0000256" key="1">
    <source>
        <dbReference type="SAM" id="MobiDB-lite"/>
    </source>
</evidence>
<dbReference type="Proteomes" id="UP001500383">
    <property type="component" value="Unassembled WGS sequence"/>
</dbReference>
<dbReference type="PANTHER" id="PTHR43861:SF1">
    <property type="entry name" value="TRANS-ACONITATE 2-METHYLTRANSFERASE"/>
    <property type="match status" value="1"/>
</dbReference>
<feature type="region of interest" description="Disordered" evidence="1">
    <location>
        <begin position="1"/>
        <end position="27"/>
    </location>
</feature>
<dbReference type="SUPFAM" id="SSF53335">
    <property type="entry name" value="S-adenosyl-L-methionine-dependent methyltransferases"/>
    <property type="match status" value="1"/>
</dbReference>